<sequence>MRLTGRYHGDHHCKSAEVSKAVERPVLFPPERDTWLQTASSTHSPATRPVYCEVSHPS</sequence>
<evidence type="ECO:0000313" key="3">
    <source>
        <dbReference type="Proteomes" id="UP001479290"/>
    </source>
</evidence>
<reference evidence="2 3" key="1">
    <citation type="submission" date="2024-05" db="EMBL/GenBank/DDBJ databases">
        <title>A high-quality chromosomal-level genome assembly of Topmouth culter (Culter alburnus).</title>
        <authorList>
            <person name="Zhao H."/>
        </authorList>
    </citation>
    <scope>NUCLEOTIDE SEQUENCE [LARGE SCALE GENOMIC DNA]</scope>
    <source>
        <strain evidence="2">CATC2023</strain>
        <tissue evidence="2">Muscle</tissue>
    </source>
</reference>
<organism evidence="2 3">
    <name type="scientific">Culter alburnus</name>
    <name type="common">Topmouth culter</name>
    <dbReference type="NCBI Taxonomy" id="194366"/>
    <lineage>
        <taxon>Eukaryota</taxon>
        <taxon>Metazoa</taxon>
        <taxon>Chordata</taxon>
        <taxon>Craniata</taxon>
        <taxon>Vertebrata</taxon>
        <taxon>Euteleostomi</taxon>
        <taxon>Actinopterygii</taxon>
        <taxon>Neopterygii</taxon>
        <taxon>Teleostei</taxon>
        <taxon>Ostariophysi</taxon>
        <taxon>Cypriniformes</taxon>
        <taxon>Xenocyprididae</taxon>
        <taxon>Xenocypridinae</taxon>
        <taxon>Culter</taxon>
    </lineage>
</organism>
<evidence type="ECO:0000256" key="1">
    <source>
        <dbReference type="SAM" id="MobiDB-lite"/>
    </source>
</evidence>
<comment type="caution">
    <text evidence="2">The sequence shown here is derived from an EMBL/GenBank/DDBJ whole genome shotgun (WGS) entry which is preliminary data.</text>
</comment>
<proteinExistence type="predicted"/>
<feature type="region of interest" description="Disordered" evidence="1">
    <location>
        <begin position="37"/>
        <end position="58"/>
    </location>
</feature>
<dbReference type="AlphaFoldDB" id="A0AAW1ZW11"/>
<evidence type="ECO:0000313" key="2">
    <source>
        <dbReference type="EMBL" id="KAK9964646.1"/>
    </source>
</evidence>
<dbReference type="EMBL" id="JAWDJR010000013">
    <property type="protein sequence ID" value="KAK9964646.1"/>
    <property type="molecule type" value="Genomic_DNA"/>
</dbReference>
<accession>A0AAW1ZW11</accession>
<dbReference type="Proteomes" id="UP001479290">
    <property type="component" value="Unassembled WGS sequence"/>
</dbReference>
<keyword evidence="3" id="KW-1185">Reference proteome</keyword>
<gene>
    <name evidence="2" type="ORF">ABG768_005801</name>
</gene>
<name>A0AAW1ZW11_CULAL</name>
<protein>
    <submittedName>
        <fullName evidence="2">Uncharacterized protein</fullName>
    </submittedName>
</protein>